<evidence type="ECO:0000256" key="1">
    <source>
        <dbReference type="SAM" id="MobiDB-lite"/>
    </source>
</evidence>
<feature type="compositionally biased region" description="Basic and acidic residues" evidence="1">
    <location>
        <begin position="567"/>
        <end position="577"/>
    </location>
</feature>
<feature type="region of interest" description="Disordered" evidence="1">
    <location>
        <begin position="1"/>
        <end position="45"/>
    </location>
</feature>
<feature type="region of interest" description="Disordered" evidence="1">
    <location>
        <begin position="542"/>
        <end position="584"/>
    </location>
</feature>
<feature type="compositionally biased region" description="Basic and acidic residues" evidence="1">
    <location>
        <begin position="308"/>
        <end position="317"/>
    </location>
</feature>
<feature type="compositionally biased region" description="Acidic residues" evidence="1">
    <location>
        <begin position="380"/>
        <end position="416"/>
    </location>
</feature>
<feature type="region of interest" description="Disordered" evidence="1">
    <location>
        <begin position="597"/>
        <end position="639"/>
    </location>
</feature>
<dbReference type="InterPro" id="IPR018853">
    <property type="entry name" value="DUF2457"/>
</dbReference>
<feature type="region of interest" description="Disordered" evidence="1">
    <location>
        <begin position="235"/>
        <end position="515"/>
    </location>
</feature>
<feature type="region of interest" description="Disordered" evidence="1">
    <location>
        <begin position="193"/>
        <end position="219"/>
    </location>
</feature>
<protein>
    <submittedName>
        <fullName evidence="2">Uncharacterized protein</fullName>
    </submittedName>
</protein>
<dbReference type="EMBL" id="KQ964247">
    <property type="protein sequence ID" value="KXJ94343.1"/>
    <property type="molecule type" value="Genomic_DNA"/>
</dbReference>
<feature type="compositionally biased region" description="Polar residues" evidence="1">
    <location>
        <begin position="1"/>
        <end position="21"/>
    </location>
</feature>
<name>A0A136JAZ1_9PEZI</name>
<accession>A0A136JAZ1</accession>
<feature type="compositionally biased region" description="Basic residues" evidence="1">
    <location>
        <begin position="598"/>
        <end position="618"/>
    </location>
</feature>
<feature type="compositionally biased region" description="Acidic residues" evidence="1">
    <location>
        <begin position="357"/>
        <end position="373"/>
    </location>
</feature>
<dbReference type="AlphaFoldDB" id="A0A136JAZ1"/>
<dbReference type="Proteomes" id="UP000070501">
    <property type="component" value="Unassembled WGS sequence"/>
</dbReference>
<feature type="compositionally biased region" description="Basic residues" evidence="1">
    <location>
        <begin position="264"/>
        <end position="281"/>
    </location>
</feature>
<keyword evidence="3" id="KW-1185">Reference proteome</keyword>
<gene>
    <name evidence="2" type="ORF">Micbo1qcDRAFT_43415</name>
</gene>
<organism evidence="2 3">
    <name type="scientific">Microdochium bolleyi</name>
    <dbReference type="NCBI Taxonomy" id="196109"/>
    <lineage>
        <taxon>Eukaryota</taxon>
        <taxon>Fungi</taxon>
        <taxon>Dikarya</taxon>
        <taxon>Ascomycota</taxon>
        <taxon>Pezizomycotina</taxon>
        <taxon>Sordariomycetes</taxon>
        <taxon>Xylariomycetidae</taxon>
        <taxon>Xylariales</taxon>
        <taxon>Microdochiaceae</taxon>
        <taxon>Microdochium</taxon>
    </lineage>
</organism>
<feature type="compositionally biased region" description="Basic and acidic residues" evidence="1">
    <location>
        <begin position="343"/>
        <end position="356"/>
    </location>
</feature>
<feature type="compositionally biased region" description="Acidic residues" evidence="1">
    <location>
        <begin position="557"/>
        <end position="566"/>
    </location>
</feature>
<feature type="compositionally biased region" description="Acidic residues" evidence="1">
    <location>
        <begin position="29"/>
        <end position="40"/>
    </location>
</feature>
<feature type="region of interest" description="Disordered" evidence="1">
    <location>
        <begin position="68"/>
        <end position="95"/>
    </location>
</feature>
<dbReference type="InParanoid" id="A0A136JAZ1"/>
<dbReference type="Pfam" id="PF10446">
    <property type="entry name" value="DUF2457"/>
    <property type="match status" value="1"/>
</dbReference>
<feature type="compositionally biased region" description="Acidic residues" evidence="1">
    <location>
        <begin position="441"/>
        <end position="450"/>
    </location>
</feature>
<reference evidence="3" key="1">
    <citation type="submission" date="2016-02" db="EMBL/GenBank/DDBJ databases">
        <title>Draft genome sequence of Microdochium bolleyi, a fungal endophyte of beachgrass.</title>
        <authorList>
            <consortium name="DOE Joint Genome Institute"/>
            <person name="David A.S."/>
            <person name="May G."/>
            <person name="Haridas S."/>
            <person name="Lim J."/>
            <person name="Wang M."/>
            <person name="Labutti K."/>
            <person name="Lipzen A."/>
            <person name="Barry K."/>
            <person name="Grigoriev I.V."/>
        </authorList>
    </citation>
    <scope>NUCLEOTIDE SEQUENCE [LARGE SCALE GENOMIC DNA]</scope>
    <source>
        <strain evidence="3">J235TASD1</strain>
    </source>
</reference>
<proteinExistence type="predicted"/>
<evidence type="ECO:0000313" key="3">
    <source>
        <dbReference type="Proteomes" id="UP000070501"/>
    </source>
</evidence>
<feature type="compositionally biased region" description="Basic and acidic residues" evidence="1">
    <location>
        <begin position="68"/>
        <end position="85"/>
    </location>
</feature>
<feature type="compositionally biased region" description="Low complexity" evidence="1">
    <location>
        <begin position="194"/>
        <end position="203"/>
    </location>
</feature>
<dbReference type="STRING" id="196109.A0A136JAZ1"/>
<evidence type="ECO:0000313" key="2">
    <source>
        <dbReference type="EMBL" id="KXJ94343.1"/>
    </source>
</evidence>
<dbReference type="OrthoDB" id="2011769at2759"/>
<sequence>MTNNSFHDFRSSTVSWTQQGAPMQHATDEEVVPEADEPPDDTLTFARSGNQFRRTVVRKISDHHESLLTKALHQPEDDVDRDHYSPPRRRSMTSNVSVASTVDLVSDVSGVTSPSRSNTPSPPPPVFSLGRLNADMFRSAPKATLPQDSAIAPPTAAHAAATAATAPSSKPKDGGVDFLAKKRCISFACGANKSAPQPSLAPRQSPPAQPAAPVVPGRRPCIKFACPTKLDVKAASPKIKSAHGPPPKSPHSPRLVRVPTSPSVRKHRSSSSSRPRSHRSSTPRPTPQSPCTPRSKQYLQAGPDDLDRDSSRFHEFATDEPQEEQWIRDHYKLTGKRITVNDTLRKELEIRRLGKEVEEEEEEEEEALEEAGDDANLSGDGDDDNDDEDGDDEDDEDDDEDVGQDDDFADSFDAADDVSVYGSGDDGSDGYHTDNEVGFAESDDDDDAEDFQLWNPGQGSVLCLPADLPASRRPSMGAGRLDSTSSSDVDKSQKKPTRRIKIRPGTPELPDSTDFVCGTLDEDRALEDAYISCVAARRREKLHVIPQDIDPSFPTSEPDDDDEDEDERRQSVAHDSDDQLWIHGNMEDINHDRVARERRAKHHPSPRRHRSPPPKRARSPAPLRIRSPPPKIKLGGRSPQCLFGRQSPRQLLSPPLHTGTTIRSPPASLVQTGVQMQRGMNTLAFRPGPTQTKSLPRAAALFPPHLKAHRRSKHAHASQKGHMRGAIDIVKGLEQKRQRRKEKEREKYFQKHCNMARKGQIHEKRPQPGKGAERMREIGLLMANKRAPAGFVLSV</sequence>
<feature type="region of interest" description="Disordered" evidence="1">
    <location>
        <begin position="108"/>
        <end position="128"/>
    </location>
</feature>